<dbReference type="Gene3D" id="3.40.50.300">
    <property type="entry name" value="P-loop containing nucleotide triphosphate hydrolases"/>
    <property type="match status" value="1"/>
</dbReference>
<protein>
    <recommendedName>
        <fullName evidence="3">Sulfotransferase</fullName>
    </recommendedName>
</protein>
<evidence type="ECO:0000313" key="1">
    <source>
        <dbReference type="EMBL" id="KAK7752054.1"/>
    </source>
</evidence>
<name>A0AAN9UZE3_9PEZI</name>
<evidence type="ECO:0000313" key="2">
    <source>
        <dbReference type="Proteomes" id="UP001320420"/>
    </source>
</evidence>
<accession>A0AAN9UZE3</accession>
<dbReference type="EMBL" id="JAKJXP020000042">
    <property type="protein sequence ID" value="KAK7752054.1"/>
    <property type="molecule type" value="Genomic_DNA"/>
</dbReference>
<dbReference type="Pfam" id="PF17784">
    <property type="entry name" value="Sulfotransfer_4"/>
    <property type="match status" value="1"/>
</dbReference>
<dbReference type="InterPro" id="IPR027417">
    <property type="entry name" value="P-loop_NTPase"/>
</dbReference>
<gene>
    <name evidence="1" type="ORF">SLS62_006019</name>
</gene>
<keyword evidence="2" id="KW-1185">Reference proteome</keyword>
<proteinExistence type="predicted"/>
<reference evidence="1 2" key="1">
    <citation type="submission" date="2024-02" db="EMBL/GenBank/DDBJ databases">
        <title>De novo assembly and annotation of 12 fungi associated with fruit tree decline syndrome in Ontario, Canada.</title>
        <authorList>
            <person name="Sulman M."/>
            <person name="Ellouze W."/>
            <person name="Ilyukhin E."/>
        </authorList>
    </citation>
    <scope>NUCLEOTIDE SEQUENCE [LARGE SCALE GENOMIC DNA]</scope>
    <source>
        <strain evidence="1 2">M11/M66-122</strain>
    </source>
</reference>
<dbReference type="Proteomes" id="UP001320420">
    <property type="component" value="Unassembled WGS sequence"/>
</dbReference>
<organism evidence="1 2">
    <name type="scientific">Diatrype stigma</name>
    <dbReference type="NCBI Taxonomy" id="117547"/>
    <lineage>
        <taxon>Eukaryota</taxon>
        <taxon>Fungi</taxon>
        <taxon>Dikarya</taxon>
        <taxon>Ascomycota</taxon>
        <taxon>Pezizomycotina</taxon>
        <taxon>Sordariomycetes</taxon>
        <taxon>Xylariomycetidae</taxon>
        <taxon>Xylariales</taxon>
        <taxon>Diatrypaceae</taxon>
        <taxon>Diatrype</taxon>
    </lineage>
</organism>
<dbReference type="AlphaFoldDB" id="A0AAN9UZE3"/>
<evidence type="ECO:0008006" key="3">
    <source>
        <dbReference type="Google" id="ProtNLM"/>
    </source>
</evidence>
<dbReference type="InterPro" id="IPR040632">
    <property type="entry name" value="Sulfotransfer_4"/>
</dbReference>
<sequence>MNDGMQGELGQMKPYTRKDFDKWYADYDIIVEMPFFMLQSTLSAYPDARFLLVER</sequence>
<comment type="caution">
    <text evidence="1">The sequence shown here is derived from an EMBL/GenBank/DDBJ whole genome shotgun (WGS) entry which is preliminary data.</text>
</comment>